<evidence type="ECO:0000313" key="3">
    <source>
        <dbReference type="Proteomes" id="UP001383192"/>
    </source>
</evidence>
<organism evidence="2 3">
    <name type="scientific">Paramarasmius palmivorus</name>
    <dbReference type="NCBI Taxonomy" id="297713"/>
    <lineage>
        <taxon>Eukaryota</taxon>
        <taxon>Fungi</taxon>
        <taxon>Dikarya</taxon>
        <taxon>Basidiomycota</taxon>
        <taxon>Agaricomycotina</taxon>
        <taxon>Agaricomycetes</taxon>
        <taxon>Agaricomycetidae</taxon>
        <taxon>Agaricales</taxon>
        <taxon>Marasmiineae</taxon>
        <taxon>Marasmiaceae</taxon>
        <taxon>Paramarasmius</taxon>
    </lineage>
</organism>
<dbReference type="Proteomes" id="UP001383192">
    <property type="component" value="Unassembled WGS sequence"/>
</dbReference>
<feature type="region of interest" description="Disordered" evidence="1">
    <location>
        <begin position="185"/>
        <end position="205"/>
    </location>
</feature>
<name>A0AAW0ATE2_9AGAR</name>
<dbReference type="EMBL" id="JAYKXP010000291">
    <property type="protein sequence ID" value="KAK7016235.1"/>
    <property type="molecule type" value="Genomic_DNA"/>
</dbReference>
<gene>
    <name evidence="2" type="ORF">VNI00_018936</name>
</gene>
<accession>A0AAW0ATE2</accession>
<evidence type="ECO:0000313" key="2">
    <source>
        <dbReference type="EMBL" id="KAK7016235.1"/>
    </source>
</evidence>
<protein>
    <submittedName>
        <fullName evidence="2">Uncharacterized protein</fullName>
    </submittedName>
</protein>
<keyword evidence="3" id="KW-1185">Reference proteome</keyword>
<evidence type="ECO:0000256" key="1">
    <source>
        <dbReference type="SAM" id="MobiDB-lite"/>
    </source>
</evidence>
<dbReference type="AlphaFoldDB" id="A0AAW0ATE2"/>
<reference evidence="2 3" key="1">
    <citation type="submission" date="2024-01" db="EMBL/GenBank/DDBJ databases">
        <title>A draft genome for a cacao thread blight-causing isolate of Paramarasmius palmivorus.</title>
        <authorList>
            <person name="Baruah I.K."/>
            <person name="Bukari Y."/>
            <person name="Amoako-Attah I."/>
            <person name="Meinhardt L.W."/>
            <person name="Bailey B.A."/>
            <person name="Cohen S.P."/>
        </authorList>
    </citation>
    <scope>NUCLEOTIDE SEQUENCE [LARGE SCALE GENOMIC DNA]</scope>
    <source>
        <strain evidence="2 3">GH-12</strain>
    </source>
</reference>
<comment type="caution">
    <text evidence="2">The sequence shown here is derived from an EMBL/GenBank/DDBJ whole genome shotgun (WGS) entry which is preliminary data.</text>
</comment>
<proteinExistence type="predicted"/>
<sequence length="473" mass="51970">MSLSRDGWLELESVGSNQATHLYGQILEIGTLWQIVFPVPFILQRIQKEAPADIHHLTPLLRDVCTGTHPEVEVAMATAPLLDQAPAKMEGFKAFGSWGDLIDSLPSYSFETHAHALAHSSPTNHAALDRFLRADHRQVNYPSKSAGHFFIIFGLASVSSVFYQIQQEARADLLQRIGSFADHSLPLPSSSENQDRLRHSTTSLAPPSTEFPSLAIAPSLLSLSPSPFYQPLLLAGPSVGACDESKLIAEQAFSIDDGTIVRDSEATLSPYLEAGPSILGVSLEPWAIRAEGTLCEALSAIGGGPECVKNAGYCEVDEVLKYGSALDLLQKAGAEFQKDGLPSPHKGLIIGCNYHSYFSILEDELRWPTQKWVSISSLHAWAQALADGWSWSVKEDAALASSGIEVWLYLCWLQLVRTWRPILTLGFKPINQLPTAIQNTLSFIRYDHLQTIKDFQLFDPYLVPSHYLTGPNP</sequence>